<evidence type="ECO:0000256" key="4">
    <source>
        <dbReference type="ARBA" id="ARBA00022968"/>
    </source>
</evidence>
<dbReference type="AlphaFoldDB" id="A0A0B2SKG7"/>
<keyword evidence="12" id="KW-1185">Reference proteome</keyword>
<dbReference type="Pfam" id="PF14416">
    <property type="entry name" value="PMR5N"/>
    <property type="match status" value="1"/>
</dbReference>
<keyword evidence="5 7" id="KW-1133">Transmembrane helix</keyword>
<sequence>MNVFCSFLPNAMSKSATTPKDSGDSTVTHLDFLKKFKRFNPLESSLGVLAFFFVASLFIACFFYLDYKGFRSRGTTIIDLDFSSSSSSSSSVSVSVSSAPVQFLSQDGDKCDIFDGNWVWDETYPLYHSVNCSFLDQGFRCSENGRPDTFYTKWRWQPKDCNLPRFDARNMLEKLRDKRLVFVGDSIGRNQWESLLCMLSSAIANKARVYEVNGNPITKHTGFLAFKFEDFNCTIEYYRSPYLVVQGRPPSGAPDGVRMTLRVDHMDWISHKWRDADVLILNAGHWWNYEKTVKTGCYFQIGEEVKMNMTTEDAFRKSIETVVDWITNEVNINKTYVVFRTYAPVHFRGGDWNTGGGCHLETLPDLGSLPAVSDIHFRTVVDVLSERTNKSKVLNLDLLNVTQMSIRRRDGHASIYYIGPDSTASMQRQDCSHWCLPGVPDSWNEILYALLLKREDIFERRQNTTKISQVPP</sequence>
<proteinExistence type="inferred from homology"/>
<dbReference type="GO" id="GO:0005794">
    <property type="term" value="C:Golgi apparatus"/>
    <property type="evidence" value="ECO:0007669"/>
    <property type="project" value="TreeGrafter"/>
</dbReference>
<evidence type="ECO:0000259" key="9">
    <source>
        <dbReference type="Pfam" id="PF14416"/>
    </source>
</evidence>
<protein>
    <submittedName>
        <fullName evidence="11">Protein trichome birefringence-like 10</fullName>
    </submittedName>
</protein>
<comment type="similarity">
    <text evidence="2">Belongs to the PC-esterase family. TBL subfamily.</text>
</comment>
<dbReference type="InterPro" id="IPR029962">
    <property type="entry name" value="TBL"/>
</dbReference>
<evidence type="ECO:0000256" key="2">
    <source>
        <dbReference type="ARBA" id="ARBA00007727"/>
    </source>
</evidence>
<feature type="domain" description="Trichome birefringence-like N-terminal" evidence="9">
    <location>
        <begin position="110"/>
        <end position="162"/>
    </location>
</feature>
<evidence type="ECO:0000256" key="7">
    <source>
        <dbReference type="SAM" id="Phobius"/>
    </source>
</evidence>
<organism evidence="10">
    <name type="scientific">Glycine soja</name>
    <name type="common">Wild soybean</name>
    <dbReference type="NCBI Taxonomy" id="3848"/>
    <lineage>
        <taxon>Eukaryota</taxon>
        <taxon>Viridiplantae</taxon>
        <taxon>Streptophyta</taxon>
        <taxon>Embryophyta</taxon>
        <taxon>Tracheophyta</taxon>
        <taxon>Spermatophyta</taxon>
        <taxon>Magnoliopsida</taxon>
        <taxon>eudicotyledons</taxon>
        <taxon>Gunneridae</taxon>
        <taxon>Pentapetalae</taxon>
        <taxon>rosids</taxon>
        <taxon>fabids</taxon>
        <taxon>Fabales</taxon>
        <taxon>Fabaceae</taxon>
        <taxon>Papilionoideae</taxon>
        <taxon>50 kb inversion clade</taxon>
        <taxon>NPAAA clade</taxon>
        <taxon>indigoferoid/millettioid clade</taxon>
        <taxon>Phaseoleae</taxon>
        <taxon>Glycine</taxon>
        <taxon>Glycine subgen. Soja</taxon>
    </lineage>
</organism>
<dbReference type="PANTHER" id="PTHR32285">
    <property type="entry name" value="PROTEIN TRICHOME BIREFRINGENCE-LIKE 9-RELATED"/>
    <property type="match status" value="1"/>
</dbReference>
<accession>A0A0B2SKG7</accession>
<dbReference type="EMBL" id="QZWG01000019">
    <property type="protein sequence ID" value="RZB48105.1"/>
    <property type="molecule type" value="Genomic_DNA"/>
</dbReference>
<dbReference type="Proteomes" id="UP000289340">
    <property type="component" value="Chromosome 19"/>
</dbReference>
<evidence type="ECO:0000256" key="5">
    <source>
        <dbReference type="ARBA" id="ARBA00022989"/>
    </source>
</evidence>
<comment type="subcellular location">
    <subcellularLocation>
        <location evidence="1">Membrane</location>
        <topology evidence="1">Single-pass membrane protein</topology>
    </subcellularLocation>
</comment>
<evidence type="ECO:0000259" key="8">
    <source>
        <dbReference type="Pfam" id="PF13839"/>
    </source>
</evidence>
<evidence type="ECO:0000313" key="10">
    <source>
        <dbReference type="EMBL" id="KHN45363.1"/>
    </source>
</evidence>
<dbReference type="SMR" id="A0A0B2SKG7"/>
<name>A0A0B2SKG7_GLYSO</name>
<dbReference type="Gramene" id="XM_028362494.1">
    <property type="protein sequence ID" value="XP_028218295.1"/>
    <property type="gene ID" value="LOC114400176"/>
</dbReference>
<dbReference type="InterPro" id="IPR026057">
    <property type="entry name" value="TBL_C"/>
</dbReference>
<keyword evidence="4" id="KW-0735">Signal-anchor</keyword>
<dbReference type="InterPro" id="IPR025846">
    <property type="entry name" value="TBL_N"/>
</dbReference>
<keyword evidence="3 7" id="KW-0812">Transmembrane</keyword>
<feature type="transmembrane region" description="Helical" evidence="7">
    <location>
        <begin position="46"/>
        <end position="65"/>
    </location>
</feature>
<evidence type="ECO:0000313" key="11">
    <source>
        <dbReference type="EMBL" id="RZB48105.1"/>
    </source>
</evidence>
<feature type="domain" description="Trichome birefringence-like C-terminal" evidence="8">
    <location>
        <begin position="163"/>
        <end position="449"/>
    </location>
</feature>
<reference evidence="11 12" key="2">
    <citation type="submission" date="2018-09" db="EMBL/GenBank/DDBJ databases">
        <title>A high-quality reference genome of wild soybean provides a powerful tool to mine soybean genomes.</title>
        <authorList>
            <person name="Xie M."/>
            <person name="Chung C.Y.L."/>
            <person name="Li M.-W."/>
            <person name="Wong F.-L."/>
            <person name="Chan T.-F."/>
            <person name="Lam H.-M."/>
        </authorList>
    </citation>
    <scope>NUCLEOTIDE SEQUENCE [LARGE SCALE GENOMIC DNA]</scope>
    <source>
        <strain evidence="12">cv. W05</strain>
        <tissue evidence="11">Hypocotyl of etiolated seedlings</tissue>
    </source>
</reference>
<reference evidence="10" key="1">
    <citation type="submission" date="2014-07" db="EMBL/GenBank/DDBJ databases">
        <title>Identification of a novel salt tolerance gene in wild soybean by whole-genome sequencing.</title>
        <authorList>
            <person name="Lam H.-M."/>
            <person name="Qi X."/>
            <person name="Li M.-W."/>
            <person name="Liu X."/>
            <person name="Xie M."/>
            <person name="Ni M."/>
            <person name="Xu X."/>
        </authorList>
    </citation>
    <scope>NUCLEOTIDE SEQUENCE [LARGE SCALE GENOMIC DNA]</scope>
    <source>
        <tissue evidence="10">Root</tissue>
    </source>
</reference>
<evidence type="ECO:0000256" key="1">
    <source>
        <dbReference type="ARBA" id="ARBA00004167"/>
    </source>
</evidence>
<evidence type="ECO:0000313" key="12">
    <source>
        <dbReference type="Proteomes" id="UP000289340"/>
    </source>
</evidence>
<evidence type="ECO:0000256" key="3">
    <source>
        <dbReference type="ARBA" id="ARBA00022692"/>
    </source>
</evidence>
<dbReference type="Proteomes" id="UP000053555">
    <property type="component" value="Unassembled WGS sequence"/>
</dbReference>
<gene>
    <name evidence="11" type="ORF">D0Y65_051583</name>
    <name evidence="10" type="ORF">glysoja_028370</name>
</gene>
<dbReference type="Pfam" id="PF13839">
    <property type="entry name" value="PC-Esterase"/>
    <property type="match status" value="1"/>
</dbReference>
<dbReference type="EMBL" id="KN642294">
    <property type="protein sequence ID" value="KHN45363.1"/>
    <property type="molecule type" value="Genomic_DNA"/>
</dbReference>
<dbReference type="PANTHER" id="PTHR32285:SF313">
    <property type="entry name" value="PMR5_CAS1P GDSL_SGNH-LIKE ACYL-ESTERASE FAMILY PROTEIN"/>
    <property type="match status" value="1"/>
</dbReference>
<dbReference type="GO" id="GO:0016020">
    <property type="term" value="C:membrane"/>
    <property type="evidence" value="ECO:0007669"/>
    <property type="project" value="UniProtKB-SubCell"/>
</dbReference>
<keyword evidence="6 7" id="KW-0472">Membrane</keyword>
<evidence type="ECO:0000256" key="6">
    <source>
        <dbReference type="ARBA" id="ARBA00023136"/>
    </source>
</evidence>
<dbReference type="GO" id="GO:0016413">
    <property type="term" value="F:O-acetyltransferase activity"/>
    <property type="evidence" value="ECO:0007669"/>
    <property type="project" value="InterPro"/>
</dbReference>